<dbReference type="EMBL" id="FRBI01000004">
    <property type="protein sequence ID" value="SHL40243.1"/>
    <property type="molecule type" value="Genomic_DNA"/>
</dbReference>
<evidence type="ECO:0000256" key="1">
    <source>
        <dbReference type="ARBA" id="ARBA00004191"/>
    </source>
</evidence>
<dbReference type="PROSITE" id="PS51884">
    <property type="entry name" value="CHAPLIN"/>
    <property type="match status" value="2"/>
</dbReference>
<evidence type="ECO:0000313" key="10">
    <source>
        <dbReference type="EMBL" id="SHL40243.1"/>
    </source>
</evidence>
<evidence type="ECO:0000259" key="9">
    <source>
        <dbReference type="PROSITE" id="PS51884"/>
    </source>
</evidence>
<keyword evidence="5" id="KW-0130">Cell adhesion</keyword>
<keyword evidence="2" id="KW-0134">Cell wall</keyword>
<keyword evidence="4 8" id="KW-0732">Signal</keyword>
<keyword evidence="11" id="KW-1185">Reference proteome</keyword>
<feature type="compositionally biased region" description="Low complexity" evidence="7">
    <location>
        <begin position="81"/>
        <end position="118"/>
    </location>
</feature>
<feature type="signal peptide" evidence="8">
    <location>
        <begin position="1"/>
        <end position="27"/>
    </location>
</feature>
<evidence type="ECO:0000256" key="4">
    <source>
        <dbReference type="ARBA" id="ARBA00022729"/>
    </source>
</evidence>
<evidence type="ECO:0000256" key="5">
    <source>
        <dbReference type="ARBA" id="ARBA00022889"/>
    </source>
</evidence>
<feature type="region of interest" description="Disordered" evidence="7">
    <location>
        <begin position="81"/>
        <end position="128"/>
    </location>
</feature>
<feature type="region of interest" description="Disordered" evidence="7">
    <location>
        <begin position="161"/>
        <end position="214"/>
    </location>
</feature>
<keyword evidence="3" id="KW-0964">Secreted</keyword>
<dbReference type="InterPro" id="IPR005528">
    <property type="entry name" value="ChpA-H"/>
</dbReference>
<organism evidence="10 11">
    <name type="scientific">Actinacidiphila paucisporea</name>
    <dbReference type="NCBI Taxonomy" id="310782"/>
    <lineage>
        <taxon>Bacteria</taxon>
        <taxon>Bacillati</taxon>
        <taxon>Actinomycetota</taxon>
        <taxon>Actinomycetes</taxon>
        <taxon>Kitasatosporales</taxon>
        <taxon>Streptomycetaceae</taxon>
        <taxon>Actinacidiphila</taxon>
    </lineage>
</organism>
<dbReference type="STRING" id="310782.SAMN05216499_10451"/>
<dbReference type="Proteomes" id="UP000184111">
    <property type="component" value="Unassembled WGS sequence"/>
</dbReference>
<keyword evidence="6" id="KW-0034">Amyloid</keyword>
<proteinExistence type="predicted"/>
<accession>A0A1M7ABX7</accession>
<comment type="subcellular location">
    <subcellularLocation>
        <location evidence="1">Secreted</location>
        <location evidence="1">Cell wall</location>
    </subcellularLocation>
</comment>
<evidence type="ECO:0000313" key="11">
    <source>
        <dbReference type="Proteomes" id="UP000184111"/>
    </source>
</evidence>
<evidence type="ECO:0000256" key="6">
    <source>
        <dbReference type="ARBA" id="ARBA00023087"/>
    </source>
</evidence>
<dbReference type="RefSeq" id="WP_073495609.1">
    <property type="nucleotide sequence ID" value="NZ_FRBI01000004.1"/>
</dbReference>
<dbReference type="Pfam" id="PF03777">
    <property type="entry name" value="ChpA-C"/>
    <property type="match status" value="2"/>
</dbReference>
<evidence type="ECO:0000256" key="2">
    <source>
        <dbReference type="ARBA" id="ARBA00022512"/>
    </source>
</evidence>
<feature type="compositionally biased region" description="Low complexity" evidence="7">
    <location>
        <begin position="197"/>
        <end position="214"/>
    </location>
</feature>
<gene>
    <name evidence="10" type="ORF">SAMN05216499_10451</name>
</gene>
<evidence type="ECO:0000256" key="3">
    <source>
        <dbReference type="ARBA" id="ARBA00022525"/>
    </source>
</evidence>
<dbReference type="AlphaFoldDB" id="A0A1M7ABX7"/>
<feature type="chain" id="PRO_5012477916" evidence="8">
    <location>
        <begin position="28"/>
        <end position="242"/>
    </location>
</feature>
<evidence type="ECO:0000256" key="7">
    <source>
        <dbReference type="SAM" id="MobiDB-lite"/>
    </source>
</evidence>
<feature type="compositionally biased region" description="Pro residues" evidence="7">
    <location>
        <begin position="176"/>
        <end position="192"/>
    </location>
</feature>
<feature type="domain" description="Chaplin" evidence="9">
    <location>
        <begin position="38"/>
        <end position="78"/>
    </location>
</feature>
<protein>
    <submittedName>
        <fullName evidence="10">Small secreted domain</fullName>
    </submittedName>
</protein>
<reference evidence="10 11" key="1">
    <citation type="submission" date="2016-11" db="EMBL/GenBank/DDBJ databases">
        <authorList>
            <person name="Jaros S."/>
            <person name="Januszkiewicz K."/>
            <person name="Wedrychowicz H."/>
        </authorList>
    </citation>
    <scope>NUCLEOTIDE SEQUENCE [LARGE SCALE GENOMIC DNA]</scope>
    <source>
        <strain evidence="10 11">CGMCC 4.2025</strain>
    </source>
</reference>
<sequence>MNRLTRKGLVSAMVAGGVLASAGYAQADAAAEGDAAGSPGVLSGNSVQVPVHVPVNVCGNTISVVGLLNAVSGNVCANASSGSSAASHAAPGRNGSARPARRAGSAADEPAASGTAGSRSGGGALAAGDTRDSGGVLAGNGLRLPLDLPLNVSGNGVSVIGVGNPSSGNTAVNGETPPPPPAHTPIPAPPGPEQVSPAEATPEAPALAHTGADGVGTAAAGSLAMLLGGTVLYRRARAAGRR</sequence>
<dbReference type="GO" id="GO:0007155">
    <property type="term" value="P:cell adhesion"/>
    <property type="evidence" value="ECO:0007669"/>
    <property type="project" value="UniProtKB-KW"/>
</dbReference>
<name>A0A1M7ABX7_9ACTN</name>
<evidence type="ECO:0000256" key="8">
    <source>
        <dbReference type="SAM" id="SignalP"/>
    </source>
</evidence>
<feature type="domain" description="Chaplin" evidence="9">
    <location>
        <begin position="133"/>
        <end position="173"/>
    </location>
</feature>